<dbReference type="AlphaFoldDB" id="Q6FJ96"/>
<reference evidence="2 3" key="1">
    <citation type="journal article" date="2004" name="Nature">
        <title>Genome evolution in yeasts.</title>
        <authorList>
            <consortium name="Genolevures"/>
            <person name="Dujon B."/>
            <person name="Sherman D."/>
            <person name="Fischer G."/>
            <person name="Durrens P."/>
            <person name="Casaregola S."/>
            <person name="Lafontaine I."/>
            <person name="de Montigny J."/>
            <person name="Marck C."/>
            <person name="Neuveglise C."/>
            <person name="Talla E."/>
            <person name="Goffard N."/>
            <person name="Frangeul L."/>
            <person name="Aigle M."/>
            <person name="Anthouard V."/>
            <person name="Babour A."/>
            <person name="Barbe V."/>
            <person name="Barnay S."/>
            <person name="Blanchin S."/>
            <person name="Beckerich J.M."/>
            <person name="Beyne E."/>
            <person name="Bleykasten C."/>
            <person name="Boisrame A."/>
            <person name="Boyer J."/>
            <person name="Cattolico L."/>
            <person name="Confanioleri F."/>
            <person name="de Daruvar A."/>
            <person name="Despons L."/>
            <person name="Fabre E."/>
            <person name="Fairhead C."/>
            <person name="Ferry-Dumazet H."/>
            <person name="Groppi A."/>
            <person name="Hantraye F."/>
            <person name="Hennequin C."/>
            <person name="Jauniaux N."/>
            <person name="Joyet P."/>
            <person name="Kachouri R."/>
            <person name="Kerrest A."/>
            <person name="Koszul R."/>
            <person name="Lemaire M."/>
            <person name="Lesur I."/>
            <person name="Ma L."/>
            <person name="Muller H."/>
            <person name="Nicaud J.M."/>
            <person name="Nikolski M."/>
            <person name="Oztas S."/>
            <person name="Ozier-Kalogeropoulos O."/>
            <person name="Pellenz S."/>
            <person name="Potier S."/>
            <person name="Richard G.F."/>
            <person name="Straub M.L."/>
            <person name="Suleau A."/>
            <person name="Swennene D."/>
            <person name="Tekaia F."/>
            <person name="Wesolowski-Louvel M."/>
            <person name="Westhof E."/>
            <person name="Wirth B."/>
            <person name="Zeniou-Meyer M."/>
            <person name="Zivanovic I."/>
            <person name="Bolotin-Fukuhara M."/>
            <person name="Thierry A."/>
            <person name="Bouchier C."/>
            <person name="Caudron B."/>
            <person name="Scarpelli C."/>
            <person name="Gaillardin C."/>
            <person name="Weissenbach J."/>
            <person name="Wincker P."/>
            <person name="Souciet J.L."/>
        </authorList>
    </citation>
    <scope>NUCLEOTIDE SEQUENCE [LARGE SCALE GENOMIC DNA]</scope>
    <source>
        <strain evidence="3">ATCC 2001 / BCRC 20586 / JCM 3761 / NBRC 0622 / NRRL Y-65 / CBS 138</strain>
    </source>
</reference>
<gene>
    <name evidence="1 2" type="ordered locus">CAGL0M08096g</name>
</gene>
<keyword evidence="3" id="KW-1185">Reference proteome</keyword>
<evidence type="ECO:0000313" key="3">
    <source>
        <dbReference type="Proteomes" id="UP000002428"/>
    </source>
</evidence>
<proteinExistence type="predicted"/>
<dbReference type="RefSeq" id="XP_449698.1">
    <property type="nucleotide sequence ID" value="XM_449698.1"/>
</dbReference>
<evidence type="ECO:0000313" key="1">
    <source>
        <dbReference type="CGD" id="CAL0137049"/>
    </source>
</evidence>
<sequence>MQLKNTPLFVTCIEYTHTLPNNTRTPSNLNKYLTTIGKLTLLTNECIPDADFLSNSVEVHEPSFETVVMMLQLCELPNVSSTDGKFHHTDITPRVGLLPSVRLGRSHHRLRQYRKSFAPIREFH</sequence>
<dbReference type="VEuPathDB" id="FungiDB:CAGL0M08096g"/>
<dbReference type="EMBL" id="CR380959">
    <property type="protein sequence ID" value="CAG62674.1"/>
    <property type="molecule type" value="Genomic_DNA"/>
</dbReference>
<dbReference type="KEGG" id="cgr:2891750"/>
<accession>Q6FJ96</accession>
<dbReference type="CGD" id="CAL0137049">
    <property type="gene designation" value="CAGL0M08096g"/>
</dbReference>
<dbReference type="Proteomes" id="UP000002428">
    <property type="component" value="Chromosome M"/>
</dbReference>
<name>Q6FJ96_CANGA</name>
<dbReference type="InParanoid" id="Q6FJ96"/>
<protein>
    <submittedName>
        <fullName evidence="2">Uncharacterized protein</fullName>
    </submittedName>
</protein>
<evidence type="ECO:0000313" key="2">
    <source>
        <dbReference type="EMBL" id="CAG62674.1"/>
    </source>
</evidence>
<organism evidence="2 3">
    <name type="scientific">Candida glabrata (strain ATCC 2001 / BCRC 20586 / JCM 3761 / NBRC 0622 / NRRL Y-65 / CBS 138)</name>
    <name type="common">Yeast</name>
    <name type="synonym">Nakaseomyces glabratus</name>
    <dbReference type="NCBI Taxonomy" id="284593"/>
    <lineage>
        <taxon>Eukaryota</taxon>
        <taxon>Fungi</taxon>
        <taxon>Dikarya</taxon>
        <taxon>Ascomycota</taxon>
        <taxon>Saccharomycotina</taxon>
        <taxon>Saccharomycetes</taxon>
        <taxon>Saccharomycetales</taxon>
        <taxon>Saccharomycetaceae</taxon>
        <taxon>Nakaseomyces</taxon>
    </lineage>
</organism>
<dbReference type="HOGENOM" id="CLU_2003611_0_0_1"/>